<proteinExistence type="predicted"/>
<sequence length="732" mass="81718">MAFAFDQKGQLVEKVPVVKGKADFKTLSAPAGEYRFLIAPAHEKTENADSLQLLQDMKAYEPVLEFDAKGAIRMLPIPDNYIRLWPFRKCRVKGKLIKAFTVHGVTEDKPVCRARVHICEVDKITWLLPRIPDYIIEKIPEYILHPDLPIPLPEPDPIGPIINPQRFNAAIRPVVADRLFNPGSLPGTTIRKQKAGAPEIRMEESKAALRISPEIRASLTSRNISAIRKTLLDNIQLFHPIFCKIPFLWPYLYRCDEIKTVYTDNFGRFDTEISYFVFGDKPDLYFWVEYLIDGVWTTVYRPAIACHTWWDYICGTEVTLRLTDPRVPWRCGSILYGSTIWIKTIGESTNVSRIKQADTTAFTVHGHAYREQGLTDVALPNSPNRFGGYRRPFGGGITIRVQFSFDLPKAGLKYYRWSARKVKNADMSAASGSWMTLANPVAKGYAYSYLVGAVIKPDGYASYPLGPVTVGTTQHLFIIPPVEASTIATAGQLFPWWSTGQDTFCVNFDSNAMQGDGLYELKMELFDKDGHLVAVEPTVYQMPHKDTFTPIINAPSENLVLNGAGKAVAFKMLMRFDNNEAEGEIYKIKTDPESDGMYVDASPDCCGFVPYNSGADTAHQVRLTFRAYQPHNFADFVLNVIKGTCGDTLASDSAMVIGSTAKYTRNFQSVFLHDYSPKELLGECALKMVDGAWVEGKAAFAELLHVQPLAVNGTSQVFGNVNTAAAFALEPA</sequence>
<organism evidence="1 2">
    <name type="scientific">Chitinophaga lutea</name>
    <dbReference type="NCBI Taxonomy" id="2488634"/>
    <lineage>
        <taxon>Bacteria</taxon>
        <taxon>Pseudomonadati</taxon>
        <taxon>Bacteroidota</taxon>
        <taxon>Chitinophagia</taxon>
        <taxon>Chitinophagales</taxon>
        <taxon>Chitinophagaceae</taxon>
        <taxon>Chitinophaga</taxon>
    </lineage>
</organism>
<protein>
    <submittedName>
        <fullName evidence="1">Uncharacterized protein</fullName>
    </submittedName>
</protein>
<comment type="caution">
    <text evidence="1">The sequence shown here is derived from an EMBL/GenBank/DDBJ whole genome shotgun (WGS) entry which is preliminary data.</text>
</comment>
<evidence type="ECO:0000313" key="1">
    <source>
        <dbReference type="EMBL" id="RPE07960.1"/>
    </source>
</evidence>
<gene>
    <name evidence="1" type="ORF">EGT74_12855</name>
</gene>
<keyword evidence="2" id="KW-1185">Reference proteome</keyword>
<dbReference type="EMBL" id="RPDH01000002">
    <property type="protein sequence ID" value="RPE07960.1"/>
    <property type="molecule type" value="Genomic_DNA"/>
</dbReference>
<evidence type="ECO:0000313" key="2">
    <source>
        <dbReference type="Proteomes" id="UP000278351"/>
    </source>
</evidence>
<reference evidence="1 2" key="1">
    <citation type="submission" date="2018-11" db="EMBL/GenBank/DDBJ databases">
        <title>Chitinophaga lutea sp.nov., isolate from arsenic contaminated soil.</title>
        <authorList>
            <person name="Zong Y."/>
        </authorList>
    </citation>
    <scope>NUCLEOTIDE SEQUENCE [LARGE SCALE GENOMIC DNA]</scope>
    <source>
        <strain evidence="1 2">ZY74</strain>
    </source>
</reference>
<dbReference type="Proteomes" id="UP000278351">
    <property type="component" value="Unassembled WGS sequence"/>
</dbReference>
<accession>A0A3N4PW51</accession>
<name>A0A3N4PW51_9BACT</name>
<dbReference type="AlphaFoldDB" id="A0A3N4PW51"/>